<feature type="region of interest" description="Disordered" evidence="1">
    <location>
        <begin position="389"/>
        <end position="421"/>
    </location>
</feature>
<dbReference type="InterPro" id="IPR019557">
    <property type="entry name" value="AminoTfrase-like_pln_mobile"/>
</dbReference>
<name>A0A151SA73_CAJCA</name>
<dbReference type="InterPro" id="IPR044824">
    <property type="entry name" value="MAIN-like"/>
</dbReference>
<evidence type="ECO:0000313" key="4">
    <source>
        <dbReference type="Proteomes" id="UP000075243"/>
    </source>
</evidence>
<dbReference type="Gramene" id="C.cajan_26412.t">
    <property type="protein sequence ID" value="C.cajan_26412.t"/>
    <property type="gene ID" value="C.cajan_26412"/>
</dbReference>
<feature type="compositionally biased region" description="Polar residues" evidence="1">
    <location>
        <begin position="392"/>
        <end position="407"/>
    </location>
</feature>
<dbReference type="PANTHER" id="PTHR46033:SF8">
    <property type="entry name" value="PROTEIN MAINTENANCE OF MERISTEMS-LIKE"/>
    <property type="match status" value="1"/>
</dbReference>
<sequence>MPEPHPLIVPILEEVGFSGVAKLRHLKVDHALITALVERWRPETHTFHFPTGECTITLEDVALQLGLRVDGLPVIGPTLYDWEEMCSTYLGIMPVKGESLIGSMIKLKWLRDNMLELPEEPSQEQLDAHCRSYILGLIGGVLMPDKTGNKVHLMYLSLLINLRRTRRYSWGSACLAMLYREMCRATNVSSKTMGGCASLLQSWAWHRMPYIAPISRLPASFPLVCKWSGGRVLNFQNVPHNDVVGYRSRFDHIQNDQFLWAPYGVLQTAIPMQAYRDALLWTSCTSIICFAIVEWHQSDRVKLQFRLFQDVPSPPNNLDNLHNIDMRGRQDENWVTRHAQWIDIWNNRREHTLMGHPMQGPLFHTREYMEWYMANSIYFLSVPRLLQDPRTHQQQRTSTTFETGRTSMRSHEETGQHVSNP</sequence>
<evidence type="ECO:0000259" key="2">
    <source>
        <dbReference type="Pfam" id="PF10536"/>
    </source>
</evidence>
<dbReference type="OrthoDB" id="1939467at2759"/>
<proteinExistence type="predicted"/>
<gene>
    <name evidence="3" type="ORF">KK1_026380</name>
</gene>
<evidence type="ECO:0000256" key="1">
    <source>
        <dbReference type="SAM" id="MobiDB-lite"/>
    </source>
</evidence>
<organism evidence="3 4">
    <name type="scientific">Cajanus cajan</name>
    <name type="common">Pigeon pea</name>
    <name type="synonym">Cajanus indicus</name>
    <dbReference type="NCBI Taxonomy" id="3821"/>
    <lineage>
        <taxon>Eukaryota</taxon>
        <taxon>Viridiplantae</taxon>
        <taxon>Streptophyta</taxon>
        <taxon>Embryophyta</taxon>
        <taxon>Tracheophyta</taxon>
        <taxon>Spermatophyta</taxon>
        <taxon>Magnoliopsida</taxon>
        <taxon>eudicotyledons</taxon>
        <taxon>Gunneridae</taxon>
        <taxon>Pentapetalae</taxon>
        <taxon>rosids</taxon>
        <taxon>fabids</taxon>
        <taxon>Fabales</taxon>
        <taxon>Fabaceae</taxon>
        <taxon>Papilionoideae</taxon>
        <taxon>50 kb inversion clade</taxon>
        <taxon>NPAAA clade</taxon>
        <taxon>indigoferoid/millettioid clade</taxon>
        <taxon>Phaseoleae</taxon>
        <taxon>Cajanus</taxon>
    </lineage>
</organism>
<dbReference type="STRING" id="3821.A0A151SA73"/>
<dbReference type="EMBL" id="KQ483433">
    <property type="protein sequence ID" value="KYP51720.1"/>
    <property type="molecule type" value="Genomic_DNA"/>
</dbReference>
<reference evidence="3" key="1">
    <citation type="journal article" date="2012" name="Nat. Biotechnol.">
        <title>Draft genome sequence of pigeonpea (Cajanus cajan), an orphan legume crop of resource-poor farmers.</title>
        <authorList>
            <person name="Varshney R.K."/>
            <person name="Chen W."/>
            <person name="Li Y."/>
            <person name="Bharti A.K."/>
            <person name="Saxena R.K."/>
            <person name="Schlueter J.A."/>
            <person name="Donoghue M.T."/>
            <person name="Azam S."/>
            <person name="Fan G."/>
            <person name="Whaley A.M."/>
            <person name="Farmer A.D."/>
            <person name="Sheridan J."/>
            <person name="Iwata A."/>
            <person name="Tuteja R."/>
            <person name="Penmetsa R.V."/>
            <person name="Wu W."/>
            <person name="Upadhyaya H.D."/>
            <person name="Yang S.P."/>
            <person name="Shah T."/>
            <person name="Saxena K.B."/>
            <person name="Michael T."/>
            <person name="McCombie W.R."/>
            <person name="Yang B."/>
            <person name="Zhang G."/>
            <person name="Yang H."/>
            <person name="Wang J."/>
            <person name="Spillane C."/>
            <person name="Cook D.R."/>
            <person name="May G.D."/>
            <person name="Xu X."/>
            <person name="Jackson S.A."/>
        </authorList>
    </citation>
    <scope>NUCLEOTIDE SEQUENCE [LARGE SCALE GENOMIC DNA]</scope>
</reference>
<keyword evidence="4" id="KW-1185">Reference proteome</keyword>
<dbReference type="AlphaFoldDB" id="A0A151SA73"/>
<dbReference type="Proteomes" id="UP000075243">
    <property type="component" value="Unassembled WGS sequence"/>
</dbReference>
<protein>
    <submittedName>
        <fullName evidence="3">Serine/threonine protein phosphatase 7 long form isogeny</fullName>
    </submittedName>
</protein>
<dbReference type="PANTHER" id="PTHR46033">
    <property type="entry name" value="PROTEIN MAIN-LIKE 2"/>
    <property type="match status" value="1"/>
</dbReference>
<dbReference type="GO" id="GO:0010073">
    <property type="term" value="P:meristem maintenance"/>
    <property type="evidence" value="ECO:0007669"/>
    <property type="project" value="InterPro"/>
</dbReference>
<dbReference type="Pfam" id="PF10536">
    <property type="entry name" value="PMD"/>
    <property type="match status" value="1"/>
</dbReference>
<accession>A0A151SA73</accession>
<evidence type="ECO:0000313" key="3">
    <source>
        <dbReference type="EMBL" id="KYP51720.1"/>
    </source>
</evidence>
<dbReference type="OMA" id="HERWIVL"/>
<feature type="domain" description="Aminotransferase-like plant mobile" evidence="2">
    <location>
        <begin position="16"/>
        <end position="372"/>
    </location>
</feature>